<feature type="transmembrane region" description="Helical" evidence="1">
    <location>
        <begin position="280"/>
        <end position="299"/>
    </location>
</feature>
<evidence type="ECO:0000313" key="3">
    <source>
        <dbReference type="Proteomes" id="UP000250028"/>
    </source>
</evidence>
<feature type="transmembrane region" description="Helical" evidence="1">
    <location>
        <begin position="166"/>
        <end position="188"/>
    </location>
</feature>
<keyword evidence="1" id="KW-1133">Transmembrane helix</keyword>
<dbReference type="Proteomes" id="UP000250028">
    <property type="component" value="Unassembled WGS sequence"/>
</dbReference>
<name>A0A2Y8ZTR8_9MICO</name>
<protein>
    <submittedName>
        <fullName evidence="2">Membrane protein involved in the export of O-antigen and teichoic acid</fullName>
    </submittedName>
</protein>
<dbReference type="EMBL" id="UESZ01000001">
    <property type="protein sequence ID" value="SSA33247.1"/>
    <property type="molecule type" value="Genomic_DNA"/>
</dbReference>
<feature type="transmembrane region" description="Helical" evidence="1">
    <location>
        <begin position="44"/>
        <end position="64"/>
    </location>
</feature>
<feature type="transmembrane region" description="Helical" evidence="1">
    <location>
        <begin position="347"/>
        <end position="367"/>
    </location>
</feature>
<feature type="transmembrane region" description="Helical" evidence="1">
    <location>
        <begin position="112"/>
        <end position="133"/>
    </location>
</feature>
<feature type="transmembrane region" description="Helical" evidence="1">
    <location>
        <begin position="85"/>
        <end position="106"/>
    </location>
</feature>
<accession>A0A2Y8ZTR8</accession>
<organism evidence="2 3">
    <name type="scientific">Branchiibius hedensis</name>
    <dbReference type="NCBI Taxonomy" id="672460"/>
    <lineage>
        <taxon>Bacteria</taxon>
        <taxon>Bacillati</taxon>
        <taxon>Actinomycetota</taxon>
        <taxon>Actinomycetes</taxon>
        <taxon>Micrococcales</taxon>
        <taxon>Dermacoccaceae</taxon>
        <taxon>Branchiibius</taxon>
    </lineage>
</organism>
<reference evidence="3" key="1">
    <citation type="submission" date="2016-10" db="EMBL/GenBank/DDBJ databases">
        <authorList>
            <person name="Varghese N."/>
            <person name="Submissions S."/>
        </authorList>
    </citation>
    <scope>NUCLEOTIDE SEQUENCE [LARGE SCALE GENOMIC DNA]</scope>
    <source>
        <strain evidence="3">DSM 22951</strain>
    </source>
</reference>
<feature type="transmembrane region" description="Helical" evidence="1">
    <location>
        <begin position="12"/>
        <end position="32"/>
    </location>
</feature>
<feature type="transmembrane region" description="Helical" evidence="1">
    <location>
        <begin position="373"/>
        <end position="394"/>
    </location>
</feature>
<sequence>MERVRQMRQMLLYVLIPAAGFLSPLLVIPAITARFGSSGWTSMALAQALGGAAAVAGQMGWGVAGPQQVAGLDDAGRLEQYRLSLTSRPLAVVPAAVAVGLGTYFLVDHAPLAAGILAAGTAAQAMTPQWFFVGIGRPLAVLWSESLPKILLAIASAVALRAGAPFITFSLLTCLSVPLMLLAARLILGRASVPTAVDWRLAPGVARSQLVMGSGLLFNVLYIGLPVSIVQLVAPTATPVFAATERLMRMGASILHAVPARLQSWVGSADPNDRDRRVRTAARICASVGLISGIGYAALAPTVSRLVFSGQVDIPYPVAAASGLLLAIICTTMGLGLAMVATGQANLITAATIPAAVIALGAVGPMARWHGPSGAVIAEIAAEATGVAIQWFLLRRYVERRGQHTAGRVTDRSG</sequence>
<proteinExistence type="predicted"/>
<evidence type="ECO:0000256" key="1">
    <source>
        <dbReference type="SAM" id="Phobius"/>
    </source>
</evidence>
<feature type="transmembrane region" description="Helical" evidence="1">
    <location>
        <begin position="209"/>
        <end position="234"/>
    </location>
</feature>
<gene>
    <name evidence="2" type="ORF">SAMN04489750_0520</name>
</gene>
<keyword evidence="1" id="KW-0812">Transmembrane</keyword>
<keyword evidence="1" id="KW-0472">Membrane</keyword>
<dbReference type="AlphaFoldDB" id="A0A2Y8ZTR8"/>
<evidence type="ECO:0000313" key="2">
    <source>
        <dbReference type="EMBL" id="SSA33247.1"/>
    </source>
</evidence>
<feature type="transmembrane region" description="Helical" evidence="1">
    <location>
        <begin position="319"/>
        <end position="340"/>
    </location>
</feature>
<keyword evidence="3" id="KW-1185">Reference proteome</keyword>